<keyword evidence="3" id="KW-0804">Transcription</keyword>
<dbReference type="Pfam" id="PF17754">
    <property type="entry name" value="TetR_C_14"/>
    <property type="match status" value="1"/>
</dbReference>
<dbReference type="InterPro" id="IPR023772">
    <property type="entry name" value="DNA-bd_HTH_TetR-type_CS"/>
</dbReference>
<evidence type="ECO:0000313" key="6">
    <source>
        <dbReference type="EMBL" id="MDV7217098.1"/>
    </source>
</evidence>
<name>A0ABU4F925_9ACTN</name>
<keyword evidence="1" id="KW-0805">Transcription regulation</keyword>
<organism evidence="6 7">
    <name type="scientific">Streptomyces prunicolor</name>
    <dbReference type="NCBI Taxonomy" id="67348"/>
    <lineage>
        <taxon>Bacteria</taxon>
        <taxon>Bacillati</taxon>
        <taxon>Actinomycetota</taxon>
        <taxon>Actinomycetes</taxon>
        <taxon>Kitasatosporales</taxon>
        <taxon>Streptomycetaceae</taxon>
        <taxon>Streptomyces</taxon>
    </lineage>
</organism>
<dbReference type="InterPro" id="IPR050109">
    <property type="entry name" value="HTH-type_TetR-like_transc_reg"/>
</dbReference>
<dbReference type="Gene3D" id="1.10.10.60">
    <property type="entry name" value="Homeodomain-like"/>
    <property type="match status" value="1"/>
</dbReference>
<dbReference type="PANTHER" id="PTHR30055">
    <property type="entry name" value="HTH-TYPE TRANSCRIPTIONAL REGULATOR RUTR"/>
    <property type="match status" value="1"/>
</dbReference>
<comment type="caution">
    <text evidence="6">The sequence shown here is derived from an EMBL/GenBank/DDBJ whole genome shotgun (WGS) entry which is preliminary data.</text>
</comment>
<dbReference type="Proteomes" id="UP001187346">
    <property type="component" value="Unassembled WGS sequence"/>
</dbReference>
<keyword evidence="2 4" id="KW-0238">DNA-binding</keyword>
<feature type="domain" description="HTH tetR-type" evidence="5">
    <location>
        <begin position="9"/>
        <end position="69"/>
    </location>
</feature>
<dbReference type="InterPro" id="IPR001647">
    <property type="entry name" value="HTH_TetR"/>
</dbReference>
<evidence type="ECO:0000256" key="1">
    <source>
        <dbReference type="ARBA" id="ARBA00023015"/>
    </source>
</evidence>
<feature type="DNA-binding region" description="H-T-H motif" evidence="4">
    <location>
        <begin position="32"/>
        <end position="51"/>
    </location>
</feature>
<reference evidence="6 7" key="1">
    <citation type="submission" date="2023-10" db="EMBL/GenBank/DDBJ databases">
        <title>Characterization of rhizosphere-enriched actinobacteria from wheat plants lab-grown on chernevaya soil.</title>
        <authorList>
            <person name="Tikhonova E.N."/>
            <person name="Konopkin A."/>
            <person name="Kravchenko I.K."/>
        </authorList>
    </citation>
    <scope>NUCLEOTIDE SEQUENCE [LARGE SCALE GENOMIC DNA]</scope>
    <source>
        <strain evidence="6 7">RR29</strain>
    </source>
</reference>
<dbReference type="RefSeq" id="WP_317771522.1">
    <property type="nucleotide sequence ID" value="NZ_JAWMAJ010000039.1"/>
</dbReference>
<dbReference type="InterPro" id="IPR041347">
    <property type="entry name" value="MftR_C"/>
</dbReference>
<evidence type="ECO:0000256" key="3">
    <source>
        <dbReference type="ARBA" id="ARBA00023163"/>
    </source>
</evidence>
<keyword evidence="7" id="KW-1185">Reference proteome</keyword>
<dbReference type="Pfam" id="PF00440">
    <property type="entry name" value="TetR_N"/>
    <property type="match status" value="1"/>
</dbReference>
<evidence type="ECO:0000256" key="4">
    <source>
        <dbReference type="PROSITE-ProRule" id="PRU00335"/>
    </source>
</evidence>
<dbReference type="PROSITE" id="PS50977">
    <property type="entry name" value="HTH_TETR_2"/>
    <property type="match status" value="1"/>
</dbReference>
<proteinExistence type="predicted"/>
<dbReference type="Gene3D" id="1.10.357.10">
    <property type="entry name" value="Tetracycline Repressor, domain 2"/>
    <property type="match status" value="1"/>
</dbReference>
<protein>
    <submittedName>
        <fullName evidence="6">Helix-turn-helix domain-containing protein</fullName>
    </submittedName>
</protein>
<sequence length="215" mass="23102">MGLRELKAARTRAQIIDTALDLFVEQGYDETTMEQIAAKAEVGTTTLYRYFPSKDLLVLARLEQVMDLGGALRERPAEEPLDAALGAAVRKCAQGAAGDDERDAALRRIIDNSPVPRAMLWDLGARYAGDLKAAIAERMHRPADDLRVVMTAHAAYAVLQVAADAWLEADGDRDARAGAIDDLLHRLSTLDLVLPGPVTGTDADGRLRPASGDGA</sequence>
<accession>A0ABU4F925</accession>
<dbReference type="EMBL" id="JAWMAJ010000039">
    <property type="protein sequence ID" value="MDV7217098.1"/>
    <property type="molecule type" value="Genomic_DNA"/>
</dbReference>
<evidence type="ECO:0000313" key="7">
    <source>
        <dbReference type="Proteomes" id="UP001187346"/>
    </source>
</evidence>
<dbReference type="PANTHER" id="PTHR30055:SF234">
    <property type="entry name" value="HTH-TYPE TRANSCRIPTIONAL REGULATOR BETI"/>
    <property type="match status" value="1"/>
</dbReference>
<dbReference type="SUPFAM" id="SSF46689">
    <property type="entry name" value="Homeodomain-like"/>
    <property type="match status" value="1"/>
</dbReference>
<dbReference type="PROSITE" id="PS01081">
    <property type="entry name" value="HTH_TETR_1"/>
    <property type="match status" value="1"/>
</dbReference>
<evidence type="ECO:0000259" key="5">
    <source>
        <dbReference type="PROSITE" id="PS50977"/>
    </source>
</evidence>
<evidence type="ECO:0000256" key="2">
    <source>
        <dbReference type="ARBA" id="ARBA00023125"/>
    </source>
</evidence>
<dbReference type="PRINTS" id="PR00455">
    <property type="entry name" value="HTHTETR"/>
</dbReference>
<dbReference type="InterPro" id="IPR009057">
    <property type="entry name" value="Homeodomain-like_sf"/>
</dbReference>
<gene>
    <name evidence="6" type="ORF">R5A26_14195</name>
</gene>